<evidence type="ECO:0000256" key="12">
    <source>
        <dbReference type="ARBA" id="ARBA00043668"/>
    </source>
</evidence>
<evidence type="ECO:0000256" key="1">
    <source>
        <dbReference type="ARBA" id="ARBA00004236"/>
    </source>
</evidence>
<feature type="chain" id="PRO_5003122880" description="Multiple inositol polyphosphate phosphatase 1" evidence="17">
    <location>
        <begin position="17"/>
        <end position="472"/>
    </location>
</feature>
<dbReference type="GO" id="GO:0052745">
    <property type="term" value="F:inositol phosphate phosphatase activity"/>
    <property type="evidence" value="ECO:0000318"/>
    <property type="project" value="GO_Central"/>
</dbReference>
<comment type="catalytic activity">
    <reaction evidence="15">
        <text>(2R)-2,3-bisphosphoglycerate + H2O = (2R)-2-phosphoglycerate + phosphate</text>
        <dbReference type="Rhea" id="RHEA:27381"/>
        <dbReference type="ChEBI" id="CHEBI:15377"/>
        <dbReference type="ChEBI" id="CHEBI:43474"/>
        <dbReference type="ChEBI" id="CHEBI:58248"/>
        <dbReference type="ChEBI" id="CHEBI:58289"/>
        <dbReference type="EC" id="3.1.3.80"/>
    </reaction>
    <physiologicalReaction direction="left-to-right" evidence="15">
        <dbReference type="Rhea" id="RHEA:27382"/>
    </physiologicalReaction>
</comment>
<dbReference type="KEGG" id="smo:SELMODRAFT_181288"/>
<comment type="similarity">
    <text evidence="2">Belongs to the histidine acid phosphatase family. MINPP1 subfamily.</text>
</comment>
<reference evidence="18 19" key="1">
    <citation type="journal article" date="2011" name="Science">
        <title>The Selaginella genome identifies genetic changes associated with the evolution of vascular plants.</title>
        <authorList>
            <person name="Banks J.A."/>
            <person name="Nishiyama T."/>
            <person name="Hasebe M."/>
            <person name="Bowman J.L."/>
            <person name="Gribskov M."/>
            <person name="dePamphilis C."/>
            <person name="Albert V.A."/>
            <person name="Aono N."/>
            <person name="Aoyama T."/>
            <person name="Ambrose B.A."/>
            <person name="Ashton N.W."/>
            <person name="Axtell M.J."/>
            <person name="Barker E."/>
            <person name="Barker M.S."/>
            <person name="Bennetzen J.L."/>
            <person name="Bonawitz N.D."/>
            <person name="Chapple C."/>
            <person name="Cheng C."/>
            <person name="Correa L.G."/>
            <person name="Dacre M."/>
            <person name="DeBarry J."/>
            <person name="Dreyer I."/>
            <person name="Elias M."/>
            <person name="Engstrom E.M."/>
            <person name="Estelle M."/>
            <person name="Feng L."/>
            <person name="Finet C."/>
            <person name="Floyd S.K."/>
            <person name="Frommer W.B."/>
            <person name="Fujita T."/>
            <person name="Gramzow L."/>
            <person name="Gutensohn M."/>
            <person name="Harholt J."/>
            <person name="Hattori M."/>
            <person name="Heyl A."/>
            <person name="Hirai T."/>
            <person name="Hiwatashi Y."/>
            <person name="Ishikawa M."/>
            <person name="Iwata M."/>
            <person name="Karol K.G."/>
            <person name="Koehler B."/>
            <person name="Kolukisaoglu U."/>
            <person name="Kubo M."/>
            <person name="Kurata T."/>
            <person name="Lalonde S."/>
            <person name="Li K."/>
            <person name="Li Y."/>
            <person name="Litt A."/>
            <person name="Lyons E."/>
            <person name="Manning G."/>
            <person name="Maruyama T."/>
            <person name="Michael T.P."/>
            <person name="Mikami K."/>
            <person name="Miyazaki S."/>
            <person name="Morinaga S."/>
            <person name="Murata T."/>
            <person name="Mueller-Roeber B."/>
            <person name="Nelson D.R."/>
            <person name="Obara M."/>
            <person name="Oguri Y."/>
            <person name="Olmstead R.G."/>
            <person name="Onodera N."/>
            <person name="Petersen B.L."/>
            <person name="Pils B."/>
            <person name="Prigge M."/>
            <person name="Rensing S.A."/>
            <person name="Riano-Pachon D.M."/>
            <person name="Roberts A.W."/>
            <person name="Sato Y."/>
            <person name="Scheller H.V."/>
            <person name="Schulz B."/>
            <person name="Schulz C."/>
            <person name="Shakirov E.V."/>
            <person name="Shibagaki N."/>
            <person name="Shinohara N."/>
            <person name="Shippen D.E."/>
            <person name="Soerensen I."/>
            <person name="Sotooka R."/>
            <person name="Sugimoto N."/>
            <person name="Sugita M."/>
            <person name="Sumikawa N."/>
            <person name="Tanurdzic M."/>
            <person name="Theissen G."/>
            <person name="Ulvskov P."/>
            <person name="Wakazuki S."/>
            <person name="Weng J.K."/>
            <person name="Willats W.W."/>
            <person name="Wipf D."/>
            <person name="Wolf P.G."/>
            <person name="Yang L."/>
            <person name="Zimmer A.D."/>
            <person name="Zhu Q."/>
            <person name="Mitros T."/>
            <person name="Hellsten U."/>
            <person name="Loque D."/>
            <person name="Otillar R."/>
            <person name="Salamov A."/>
            <person name="Schmutz J."/>
            <person name="Shapiro H."/>
            <person name="Lindquist E."/>
            <person name="Lucas S."/>
            <person name="Rokhsar D."/>
            <person name="Grigoriev I.V."/>
        </authorList>
    </citation>
    <scope>NUCLEOTIDE SEQUENCE [LARGE SCALE GENOMIC DNA]</scope>
</reference>
<dbReference type="EC" id="3.1.3.80" evidence="3"/>
<keyword evidence="8" id="KW-0378">Hydrolase</keyword>
<feature type="signal peptide" evidence="17">
    <location>
        <begin position="1"/>
        <end position="16"/>
    </location>
</feature>
<evidence type="ECO:0000256" key="17">
    <source>
        <dbReference type="SAM" id="SignalP"/>
    </source>
</evidence>
<dbReference type="OMA" id="RGRSDWC"/>
<dbReference type="Proteomes" id="UP000001514">
    <property type="component" value="Unassembled WGS sequence"/>
</dbReference>
<feature type="disulfide bond" evidence="16">
    <location>
        <begin position="414"/>
        <end position="420"/>
    </location>
</feature>
<protein>
    <recommendedName>
        <fullName evidence="5">Multiple inositol polyphosphate phosphatase 1</fullName>
        <ecNumber evidence="4">3.1.3.62</ecNumber>
        <ecNumber evidence="3">3.1.3.80</ecNumber>
    </recommendedName>
    <alternativeName>
        <fullName evidence="11">2,3-bisphosphoglycerate 3-phosphatase</fullName>
    </alternativeName>
</protein>
<comment type="catalytic activity">
    <reaction evidence="14">
        <text>1D-myo-inositol hexakisphosphate + H2O = 1D-myo-inositol 1,2,4,5,6-pentakisphosphate + phosphate</text>
        <dbReference type="Rhea" id="RHEA:16989"/>
        <dbReference type="ChEBI" id="CHEBI:15377"/>
        <dbReference type="ChEBI" id="CHEBI:43474"/>
        <dbReference type="ChEBI" id="CHEBI:57798"/>
        <dbReference type="ChEBI" id="CHEBI:58130"/>
        <dbReference type="EC" id="3.1.3.62"/>
    </reaction>
    <physiologicalReaction direction="left-to-right" evidence="14">
        <dbReference type="Rhea" id="RHEA:16990"/>
    </physiologicalReaction>
</comment>
<keyword evidence="7 17" id="KW-0732">Signal</keyword>
<evidence type="ECO:0000256" key="10">
    <source>
        <dbReference type="ARBA" id="ARBA00023180"/>
    </source>
</evidence>
<feature type="disulfide bond" evidence="16">
    <location>
        <begin position="51"/>
        <end position="391"/>
    </location>
</feature>
<organism evidence="19">
    <name type="scientific">Selaginella moellendorffii</name>
    <name type="common">Spikemoss</name>
    <dbReference type="NCBI Taxonomy" id="88036"/>
    <lineage>
        <taxon>Eukaryota</taxon>
        <taxon>Viridiplantae</taxon>
        <taxon>Streptophyta</taxon>
        <taxon>Embryophyta</taxon>
        <taxon>Tracheophyta</taxon>
        <taxon>Lycopodiopsida</taxon>
        <taxon>Selaginellales</taxon>
        <taxon>Selaginellaceae</taxon>
        <taxon>Selaginella</taxon>
    </lineage>
</organism>
<evidence type="ECO:0000256" key="13">
    <source>
        <dbReference type="ARBA" id="ARBA00043671"/>
    </source>
</evidence>
<dbReference type="HOGENOM" id="CLU_029165_1_1_1"/>
<dbReference type="AlphaFoldDB" id="D8SNE1"/>
<comment type="subcellular location">
    <subcellularLocation>
        <location evidence="1">Cell membrane</location>
    </subcellularLocation>
</comment>
<dbReference type="PANTHER" id="PTHR20963:SF8">
    <property type="entry name" value="MULTIPLE INOSITOL POLYPHOSPHATE PHOSPHATASE 1"/>
    <property type="match status" value="1"/>
</dbReference>
<evidence type="ECO:0000256" key="6">
    <source>
        <dbReference type="ARBA" id="ARBA00022475"/>
    </source>
</evidence>
<evidence type="ECO:0000256" key="2">
    <source>
        <dbReference type="ARBA" id="ARBA00008422"/>
    </source>
</evidence>
<evidence type="ECO:0000313" key="18">
    <source>
        <dbReference type="EMBL" id="EFJ14154.1"/>
    </source>
</evidence>
<dbReference type="SUPFAM" id="SSF53254">
    <property type="entry name" value="Phosphoglycerate mutase-like"/>
    <property type="match status" value="1"/>
</dbReference>
<dbReference type="eggNOG" id="KOG1382">
    <property type="taxonomic scope" value="Eukaryota"/>
</dbReference>
<comment type="catalytic activity">
    <reaction evidence="13">
        <text>1D-myo-inositol 1,2,4,5,6-pentakisphosphate + H2O = 1D-myo-inositol 1,2,5,6-tetrakisphosphate + phosphate</text>
        <dbReference type="Rhea" id="RHEA:77115"/>
        <dbReference type="ChEBI" id="CHEBI:15377"/>
        <dbReference type="ChEBI" id="CHEBI:43474"/>
        <dbReference type="ChEBI" id="CHEBI:57798"/>
        <dbReference type="ChEBI" id="CHEBI:195535"/>
        <dbReference type="EC" id="3.1.3.62"/>
    </reaction>
    <physiologicalReaction direction="left-to-right" evidence="13">
        <dbReference type="Rhea" id="RHEA:77116"/>
    </physiologicalReaction>
</comment>
<dbReference type="InterPro" id="IPR000560">
    <property type="entry name" value="His_Pase_clade-2"/>
</dbReference>
<sequence>MRALVSVVLLLSTAFADFDVREHLSSSTRYEVSRDLGSKHFTEDPSPPEGCVPIHLNLVARHGTRAPTKKRLKQLEELEVRLSELAKSMKAGEFFLPSGWEAAWRGKFVGGELTIPGEEEMFRLGQRIRERFPEIFSGDYHPKISPILTTQVHRSAQSAVAFGMGLFSNKGSLGDGKHRAFSVISDNKTNDIHLRFHDCCQNYKESKAVRRPAVAKLQNKVYAQVSAAATKRYKLPFTNDDISSLWFLCKQATSVLEITTQACKLFLPEEVRLLEWADDVELHHLKGYGDSINYKMGISLLSNVKEAIVSAMEESARDAKFLEKAKLRFAHAETVLPFACLLGLFLDGADVKVVQEEKSVAIPPKPPLPRLWRGSLVAPFGGNTMLVLYKCSIQSPAFRVQAFHNEHPMIMPACNGSHFCPVDLFLDKIVSPHLKHSFEVVCFQPKKVSWFSSLLRLFGLRRKPSPDDDHEL</sequence>
<keyword evidence="9" id="KW-0472">Membrane</keyword>
<dbReference type="InterPro" id="IPR029033">
    <property type="entry name" value="His_PPase_superfam"/>
</dbReference>
<keyword evidence="6" id="KW-1003">Cell membrane</keyword>
<evidence type="ECO:0000256" key="9">
    <source>
        <dbReference type="ARBA" id="ARBA00023136"/>
    </source>
</evidence>
<dbReference type="InParanoid" id="D8SNE1"/>
<evidence type="ECO:0000313" key="19">
    <source>
        <dbReference type="Proteomes" id="UP000001514"/>
    </source>
</evidence>
<dbReference type="CDD" id="cd07061">
    <property type="entry name" value="HP_HAP_like"/>
    <property type="match status" value="1"/>
</dbReference>
<accession>D8SNE1</accession>
<keyword evidence="16" id="KW-1015">Disulfide bond</keyword>
<comment type="catalytic activity">
    <reaction evidence="12">
        <text>1D-myo-inositol 1,2,5,6-tetrakisphosphate + H2O = 1D-myo-inositol 1,2,6-trisphosphate + phosphate</text>
        <dbReference type="Rhea" id="RHEA:77119"/>
        <dbReference type="ChEBI" id="CHEBI:15377"/>
        <dbReference type="ChEBI" id="CHEBI:43474"/>
        <dbReference type="ChEBI" id="CHEBI:195535"/>
        <dbReference type="ChEBI" id="CHEBI:195537"/>
        <dbReference type="EC" id="3.1.3.62"/>
    </reaction>
    <physiologicalReaction direction="left-to-right" evidence="12">
        <dbReference type="Rhea" id="RHEA:77120"/>
    </physiologicalReaction>
</comment>
<feature type="disulfide bond" evidence="16">
    <location>
        <begin position="249"/>
        <end position="263"/>
    </location>
</feature>
<evidence type="ECO:0000256" key="7">
    <source>
        <dbReference type="ARBA" id="ARBA00022729"/>
    </source>
</evidence>
<dbReference type="FunCoup" id="D8SNE1">
    <property type="interactions" value="4692"/>
</dbReference>
<evidence type="ECO:0000256" key="11">
    <source>
        <dbReference type="ARBA" id="ARBA00031642"/>
    </source>
</evidence>
<name>D8SNE1_SELML</name>
<evidence type="ECO:0000256" key="16">
    <source>
        <dbReference type="PIRSR" id="PIRSR000894-2"/>
    </source>
</evidence>
<keyword evidence="19" id="KW-1185">Reference proteome</keyword>
<evidence type="ECO:0000256" key="3">
    <source>
        <dbReference type="ARBA" id="ARBA00012976"/>
    </source>
</evidence>
<dbReference type="GO" id="GO:0034417">
    <property type="term" value="F:bisphosphoglycerate 3-phosphatase activity"/>
    <property type="evidence" value="ECO:0007669"/>
    <property type="project" value="UniProtKB-EC"/>
</dbReference>
<dbReference type="InterPro" id="IPR016274">
    <property type="entry name" value="Histidine_acid_Pase_euk"/>
</dbReference>
<dbReference type="GO" id="GO:0005886">
    <property type="term" value="C:plasma membrane"/>
    <property type="evidence" value="ECO:0007669"/>
    <property type="project" value="UniProtKB-SubCell"/>
</dbReference>
<proteinExistence type="inferred from homology"/>
<evidence type="ECO:0000256" key="8">
    <source>
        <dbReference type="ARBA" id="ARBA00022801"/>
    </source>
</evidence>
<dbReference type="EMBL" id="GL377629">
    <property type="protein sequence ID" value="EFJ14154.1"/>
    <property type="molecule type" value="Genomic_DNA"/>
</dbReference>
<dbReference type="GO" id="GO:0003993">
    <property type="term" value="F:acid phosphatase activity"/>
    <property type="evidence" value="ECO:0000318"/>
    <property type="project" value="GO_Central"/>
</dbReference>
<evidence type="ECO:0000256" key="15">
    <source>
        <dbReference type="ARBA" id="ARBA00043832"/>
    </source>
</evidence>
<dbReference type="PANTHER" id="PTHR20963">
    <property type="entry name" value="MULTIPLE INOSITOL POLYPHOSPHATE PHOSPHATASE-RELATED"/>
    <property type="match status" value="1"/>
</dbReference>
<dbReference type="STRING" id="88036.D8SNE1"/>
<dbReference type="Gene3D" id="3.40.50.1240">
    <property type="entry name" value="Phosphoglycerate mutase-like"/>
    <property type="match status" value="1"/>
</dbReference>
<evidence type="ECO:0000256" key="5">
    <source>
        <dbReference type="ARBA" id="ARBA00018097"/>
    </source>
</evidence>
<dbReference type="EC" id="3.1.3.62" evidence="4"/>
<evidence type="ECO:0000256" key="14">
    <source>
        <dbReference type="ARBA" id="ARBA00043691"/>
    </source>
</evidence>
<dbReference type="PIRSF" id="PIRSF000894">
    <property type="entry name" value="Acid_phosphatase"/>
    <property type="match status" value="1"/>
</dbReference>
<gene>
    <name evidence="18" type="ORF">SELMODRAFT_181288</name>
</gene>
<dbReference type="Pfam" id="PF00328">
    <property type="entry name" value="His_Phos_2"/>
    <property type="match status" value="1"/>
</dbReference>
<evidence type="ECO:0000256" key="4">
    <source>
        <dbReference type="ARBA" id="ARBA00013040"/>
    </source>
</evidence>
<keyword evidence="10" id="KW-0325">Glycoprotein</keyword>
<dbReference type="Gramene" id="EFJ14154">
    <property type="protein sequence ID" value="EFJ14154"/>
    <property type="gene ID" value="SELMODRAFT_181288"/>
</dbReference>